<feature type="domain" description="S1 motif" evidence="4">
    <location>
        <begin position="14"/>
        <end position="83"/>
    </location>
</feature>
<dbReference type="VEuPathDB" id="MicrosporidiaDB:HERIO_2471"/>
<comment type="caution">
    <text evidence="5">The sequence shown here is derived from an EMBL/GenBank/DDBJ whole genome shotgun (WGS) entry which is preliminary data.</text>
</comment>
<dbReference type="SMART" id="SM00316">
    <property type="entry name" value="S1"/>
    <property type="match status" value="1"/>
</dbReference>
<dbReference type="GO" id="GO:0043022">
    <property type="term" value="F:ribosome binding"/>
    <property type="evidence" value="ECO:0007669"/>
    <property type="project" value="TreeGrafter"/>
</dbReference>
<dbReference type="SUPFAM" id="SSF50249">
    <property type="entry name" value="Nucleic acid-binding proteins"/>
    <property type="match status" value="1"/>
</dbReference>
<dbReference type="Proteomes" id="UP000192501">
    <property type="component" value="Unassembled WGS sequence"/>
</dbReference>
<dbReference type="Gene3D" id="3.30.70.1130">
    <property type="entry name" value="EIF_2_alpha"/>
    <property type="match status" value="1"/>
</dbReference>
<evidence type="ECO:0000256" key="2">
    <source>
        <dbReference type="ARBA" id="ARBA00022540"/>
    </source>
</evidence>
<sequence length="283" mass="33016">MFACKISNKEIEEGILVIVKITQINEDYVEAKLIEFNNLKGDIMLRELSRKKFKNIKQVIKLNTITVCQIIKIDNDFIDLSLKRVDEVEKDAMMKLFKKNKIAYQIVDKAAKLLKEPVATIYKEKCYVEMENHRTLFKYFVYLNSLIMKNVNLTDKYEQAFRDVIIKDYTPQSYHFRTVVDVANSKKNGVGKIKKVFDKVMEFDKKLEIHLLSAPTYNITRTCVNRDDGLDIIKKALVMIEDDIKECGGKFLLVAPPRTVKDKSKRILLINEDSSSDDYEEFE</sequence>
<protein>
    <submittedName>
        <fullName evidence="5">IF2A</fullName>
    </submittedName>
</protein>
<evidence type="ECO:0000256" key="3">
    <source>
        <dbReference type="ARBA" id="ARBA00022917"/>
    </source>
</evidence>
<dbReference type="PROSITE" id="PS50126">
    <property type="entry name" value="S1"/>
    <property type="match status" value="1"/>
</dbReference>
<dbReference type="InterPro" id="IPR012340">
    <property type="entry name" value="NA-bd_OB-fold"/>
</dbReference>
<evidence type="ECO:0000313" key="6">
    <source>
        <dbReference type="Proteomes" id="UP000192501"/>
    </source>
</evidence>
<reference evidence="5 6" key="1">
    <citation type="journal article" date="2017" name="Environ. Microbiol.">
        <title>Decay of the glycolytic pathway and adaptation to intranuclear parasitism within Enterocytozoonidae microsporidia.</title>
        <authorList>
            <person name="Wiredu Boakye D."/>
            <person name="Jaroenlak P."/>
            <person name="Prachumwat A."/>
            <person name="Williams T.A."/>
            <person name="Bateman K.S."/>
            <person name="Itsathitphaisarn O."/>
            <person name="Sritunyalucksana K."/>
            <person name="Paszkiewicz K.H."/>
            <person name="Moore K.A."/>
            <person name="Stentiford G.D."/>
            <person name="Williams B.A."/>
        </authorList>
    </citation>
    <scope>NUCLEOTIDE SEQUENCE [LARGE SCALE GENOMIC DNA]</scope>
    <source>
        <strain evidence="6">canceri</strain>
    </source>
</reference>
<evidence type="ECO:0000313" key="5">
    <source>
        <dbReference type="EMBL" id="ORE00124.1"/>
    </source>
</evidence>
<dbReference type="InterPro" id="IPR024055">
    <property type="entry name" value="TIF2_asu_C"/>
</dbReference>
<accession>A0A1X0QK60</accession>
<dbReference type="VEuPathDB" id="MicrosporidiaDB:A0H76_2210"/>
<gene>
    <name evidence="5" type="primary">IF2A</name>
    <name evidence="5" type="ORF">A0H76_2210</name>
</gene>
<dbReference type="GO" id="GO:0003723">
    <property type="term" value="F:RNA binding"/>
    <property type="evidence" value="ECO:0007669"/>
    <property type="project" value="InterPro"/>
</dbReference>
<dbReference type="InterPro" id="IPR003029">
    <property type="entry name" value="S1_domain"/>
</dbReference>
<dbReference type="GO" id="GO:0003743">
    <property type="term" value="F:translation initiation factor activity"/>
    <property type="evidence" value="ECO:0007669"/>
    <property type="project" value="UniProtKB-KW"/>
</dbReference>
<evidence type="ECO:0000256" key="1">
    <source>
        <dbReference type="ARBA" id="ARBA00007223"/>
    </source>
</evidence>
<organism evidence="5 6">
    <name type="scientific">Hepatospora eriocheir</name>
    <dbReference type="NCBI Taxonomy" id="1081669"/>
    <lineage>
        <taxon>Eukaryota</taxon>
        <taxon>Fungi</taxon>
        <taxon>Fungi incertae sedis</taxon>
        <taxon>Microsporidia</taxon>
        <taxon>Hepatosporidae</taxon>
        <taxon>Hepatospora</taxon>
    </lineage>
</organism>
<dbReference type="SUPFAM" id="SSF116742">
    <property type="entry name" value="eIF2alpha middle domain-like"/>
    <property type="match status" value="1"/>
</dbReference>
<keyword evidence="3" id="KW-0648">Protein biosynthesis</keyword>
<keyword evidence="2" id="KW-0396">Initiation factor</keyword>
<dbReference type="EMBL" id="LTAI01000061">
    <property type="protein sequence ID" value="ORE00124.1"/>
    <property type="molecule type" value="Genomic_DNA"/>
</dbReference>
<dbReference type="AlphaFoldDB" id="A0A1X0QK60"/>
<comment type="similarity">
    <text evidence="1">Belongs to the eIF-2-alpha family.</text>
</comment>
<dbReference type="InterPro" id="IPR024054">
    <property type="entry name" value="TIF2_asu_middle_sf"/>
</dbReference>
<proteinExistence type="inferred from homology"/>
<dbReference type="InterPro" id="IPR011488">
    <property type="entry name" value="TIF_2_asu"/>
</dbReference>
<name>A0A1X0QK60_9MICR</name>
<dbReference type="PANTHER" id="PTHR10602:SF0">
    <property type="entry name" value="EUKARYOTIC TRANSLATION INITIATION FACTOR 2 SUBUNIT 1"/>
    <property type="match status" value="1"/>
</dbReference>
<dbReference type="Pfam" id="PF07541">
    <property type="entry name" value="EIF_2_alpha"/>
    <property type="match status" value="1"/>
</dbReference>
<evidence type="ECO:0000259" key="4">
    <source>
        <dbReference type="PROSITE" id="PS50126"/>
    </source>
</evidence>
<dbReference type="PANTHER" id="PTHR10602">
    <property type="entry name" value="EUKARYOTIC TRANSLATION INITIATION FACTOR 2 SUBUNIT 1"/>
    <property type="match status" value="1"/>
</dbReference>
<dbReference type="SUPFAM" id="SSF110993">
    <property type="entry name" value="eIF-2-alpha, C-terminal domain"/>
    <property type="match status" value="1"/>
</dbReference>
<dbReference type="Gene3D" id="2.40.50.140">
    <property type="entry name" value="Nucleic acid-binding proteins"/>
    <property type="match status" value="1"/>
</dbReference>